<evidence type="ECO:0000313" key="1">
    <source>
        <dbReference type="EMBL" id="SUP52829.1"/>
    </source>
</evidence>
<sequence length="63" mass="7205">MGNQIQRVQINYARTFRLAILDFKDLRNAEVSNTIVLSWEVIYFGIIAGYLDKSSVILLQKGT</sequence>
<proteinExistence type="predicted"/>
<gene>
    <name evidence="1" type="ORF">NCTC13645_00732</name>
</gene>
<evidence type="ECO:0000313" key="2">
    <source>
        <dbReference type="Proteomes" id="UP000254621"/>
    </source>
</evidence>
<dbReference type="Proteomes" id="UP000254621">
    <property type="component" value="Unassembled WGS sequence"/>
</dbReference>
<organism evidence="1 2">
    <name type="scientific">Weissella viridescens</name>
    <name type="common">Lactobacillus viridescens</name>
    <dbReference type="NCBI Taxonomy" id="1629"/>
    <lineage>
        <taxon>Bacteria</taxon>
        <taxon>Bacillati</taxon>
        <taxon>Bacillota</taxon>
        <taxon>Bacilli</taxon>
        <taxon>Lactobacillales</taxon>
        <taxon>Lactobacillaceae</taxon>
        <taxon>Weissella</taxon>
    </lineage>
</organism>
<name>A0A380NXW2_WEIVI</name>
<dbReference type="EMBL" id="UHIV01000001">
    <property type="protein sequence ID" value="SUP52829.1"/>
    <property type="molecule type" value="Genomic_DNA"/>
</dbReference>
<dbReference type="AlphaFoldDB" id="A0A380NXW2"/>
<accession>A0A380NXW2</accession>
<protein>
    <submittedName>
        <fullName evidence="1">Uncharacterized protein</fullName>
    </submittedName>
</protein>
<reference evidence="1 2" key="1">
    <citation type="submission" date="2018-06" db="EMBL/GenBank/DDBJ databases">
        <authorList>
            <consortium name="Pathogen Informatics"/>
            <person name="Doyle S."/>
        </authorList>
    </citation>
    <scope>NUCLEOTIDE SEQUENCE [LARGE SCALE GENOMIC DNA]</scope>
    <source>
        <strain evidence="1 2">NCTC13645</strain>
    </source>
</reference>